<protein>
    <submittedName>
        <fullName evidence="9">Cytochrome c</fullName>
    </submittedName>
</protein>
<gene>
    <name evidence="9" type="ORF">JJB74_12290</name>
</gene>
<evidence type="ECO:0000256" key="7">
    <source>
        <dbReference type="SAM" id="SignalP"/>
    </source>
</evidence>
<dbReference type="InterPro" id="IPR050597">
    <property type="entry name" value="Cytochrome_c_Oxidase_Subunit"/>
</dbReference>
<keyword evidence="7" id="KW-0732">Signal</keyword>
<dbReference type="RefSeq" id="WP_200592157.1">
    <property type="nucleotide sequence ID" value="NZ_JAEPBG010000004.1"/>
</dbReference>
<keyword evidence="2 6" id="KW-0349">Heme</keyword>
<accession>A0A934STY3</accession>
<dbReference type="EMBL" id="JAEPBG010000004">
    <property type="protein sequence ID" value="MBK4735395.1"/>
    <property type="molecule type" value="Genomic_DNA"/>
</dbReference>
<name>A0A934STY3_9BURK</name>
<keyword evidence="5 6" id="KW-0408">Iron</keyword>
<dbReference type="InterPro" id="IPR009056">
    <property type="entry name" value="Cyt_c-like_dom"/>
</dbReference>
<feature type="signal peptide" evidence="7">
    <location>
        <begin position="1"/>
        <end position="23"/>
    </location>
</feature>
<dbReference type="Proteomes" id="UP000622890">
    <property type="component" value="Unassembled WGS sequence"/>
</dbReference>
<organism evidence="9 10">
    <name type="scientific">Noviherbaspirillum pedocola</name>
    <dbReference type="NCBI Taxonomy" id="2801341"/>
    <lineage>
        <taxon>Bacteria</taxon>
        <taxon>Pseudomonadati</taxon>
        <taxon>Pseudomonadota</taxon>
        <taxon>Betaproteobacteria</taxon>
        <taxon>Burkholderiales</taxon>
        <taxon>Oxalobacteraceae</taxon>
        <taxon>Noviherbaspirillum</taxon>
    </lineage>
</organism>
<evidence type="ECO:0000256" key="3">
    <source>
        <dbReference type="ARBA" id="ARBA00022723"/>
    </source>
</evidence>
<keyword evidence="10" id="KW-1185">Reference proteome</keyword>
<evidence type="ECO:0000256" key="5">
    <source>
        <dbReference type="ARBA" id="ARBA00023004"/>
    </source>
</evidence>
<proteinExistence type="predicted"/>
<evidence type="ECO:0000259" key="8">
    <source>
        <dbReference type="PROSITE" id="PS51007"/>
    </source>
</evidence>
<dbReference type="GO" id="GO:0009055">
    <property type="term" value="F:electron transfer activity"/>
    <property type="evidence" value="ECO:0007669"/>
    <property type="project" value="InterPro"/>
</dbReference>
<feature type="domain" description="Cytochrome c" evidence="8">
    <location>
        <begin position="20"/>
        <end position="100"/>
    </location>
</feature>
<keyword evidence="1" id="KW-0813">Transport</keyword>
<sequence length="106" mass="11241">MPASKFRALVLALLTGAASLAYAQGAAPAKAAQCFACHGADGIAKMPDAPNLAGQNESYLIKALHDFKSGHRENEMMSLMAKPLSDEDIQQLAAYFSGFTISIKRP</sequence>
<dbReference type="AlphaFoldDB" id="A0A934STY3"/>
<dbReference type="PANTHER" id="PTHR33751">
    <property type="entry name" value="CBB3-TYPE CYTOCHROME C OXIDASE SUBUNIT FIXP"/>
    <property type="match status" value="1"/>
</dbReference>
<evidence type="ECO:0000313" key="10">
    <source>
        <dbReference type="Proteomes" id="UP000622890"/>
    </source>
</evidence>
<comment type="caution">
    <text evidence="9">The sequence shown here is derived from an EMBL/GenBank/DDBJ whole genome shotgun (WGS) entry which is preliminary data.</text>
</comment>
<feature type="chain" id="PRO_5037114189" evidence="7">
    <location>
        <begin position="24"/>
        <end position="106"/>
    </location>
</feature>
<dbReference type="PROSITE" id="PS51007">
    <property type="entry name" value="CYTC"/>
    <property type="match status" value="1"/>
</dbReference>
<evidence type="ECO:0000256" key="4">
    <source>
        <dbReference type="ARBA" id="ARBA00022982"/>
    </source>
</evidence>
<dbReference type="GO" id="GO:0020037">
    <property type="term" value="F:heme binding"/>
    <property type="evidence" value="ECO:0007669"/>
    <property type="project" value="InterPro"/>
</dbReference>
<evidence type="ECO:0000256" key="1">
    <source>
        <dbReference type="ARBA" id="ARBA00022448"/>
    </source>
</evidence>
<evidence type="ECO:0000313" key="9">
    <source>
        <dbReference type="EMBL" id="MBK4735395.1"/>
    </source>
</evidence>
<dbReference type="SUPFAM" id="SSF46626">
    <property type="entry name" value="Cytochrome c"/>
    <property type="match status" value="1"/>
</dbReference>
<keyword evidence="3 6" id="KW-0479">Metal-binding</keyword>
<reference evidence="9" key="1">
    <citation type="submission" date="2021-01" db="EMBL/GenBank/DDBJ databases">
        <title>Genome sequence of strain Noviherbaspirillum sp. DKR-6.</title>
        <authorList>
            <person name="Chaudhary D.K."/>
        </authorList>
    </citation>
    <scope>NUCLEOTIDE SEQUENCE</scope>
    <source>
        <strain evidence="9">DKR-6</strain>
    </source>
</reference>
<evidence type="ECO:0000256" key="6">
    <source>
        <dbReference type="PROSITE-ProRule" id="PRU00433"/>
    </source>
</evidence>
<keyword evidence="4" id="KW-0249">Electron transport</keyword>
<dbReference type="GO" id="GO:0046872">
    <property type="term" value="F:metal ion binding"/>
    <property type="evidence" value="ECO:0007669"/>
    <property type="project" value="UniProtKB-KW"/>
</dbReference>
<evidence type="ECO:0000256" key="2">
    <source>
        <dbReference type="ARBA" id="ARBA00022617"/>
    </source>
</evidence>
<dbReference type="Pfam" id="PF13442">
    <property type="entry name" value="Cytochrome_CBB3"/>
    <property type="match status" value="1"/>
</dbReference>
<dbReference type="PANTHER" id="PTHR33751:SF9">
    <property type="entry name" value="CYTOCHROME C4"/>
    <property type="match status" value="1"/>
</dbReference>
<dbReference type="Gene3D" id="1.10.760.10">
    <property type="entry name" value="Cytochrome c-like domain"/>
    <property type="match status" value="1"/>
</dbReference>
<dbReference type="InterPro" id="IPR036909">
    <property type="entry name" value="Cyt_c-like_dom_sf"/>
</dbReference>